<evidence type="ECO:0000313" key="3">
    <source>
        <dbReference type="EMBL" id="KAG3214634.1"/>
    </source>
</evidence>
<protein>
    <submittedName>
        <fullName evidence="4">Uncharacterized protein</fullName>
    </submittedName>
</protein>
<organism evidence="4 5">
    <name type="scientific">Phytophthora cactorum</name>
    <dbReference type="NCBI Taxonomy" id="29920"/>
    <lineage>
        <taxon>Eukaryota</taxon>
        <taxon>Sar</taxon>
        <taxon>Stramenopiles</taxon>
        <taxon>Oomycota</taxon>
        <taxon>Peronosporomycetes</taxon>
        <taxon>Peronosporales</taxon>
        <taxon>Peronosporaceae</taxon>
        <taxon>Phytophthora</taxon>
    </lineage>
</organism>
<name>A0A329SF01_9STRA</name>
<reference evidence="2" key="2">
    <citation type="submission" date="2018-10" db="EMBL/GenBank/DDBJ databases">
        <title>Effector identification in a new, highly contiguous assembly of the strawberry crown rot pathogen Phytophthora cactorum.</title>
        <authorList>
            <person name="Armitage A.D."/>
            <person name="Nellist C.F."/>
            <person name="Bates H."/>
            <person name="Vickerstaff R.J."/>
            <person name="Harrison R.J."/>
        </authorList>
    </citation>
    <scope>NUCLEOTIDE SEQUENCE</scope>
    <source>
        <strain evidence="2">15-7</strain>
        <strain evidence="3">P421</strain>
    </source>
</reference>
<evidence type="ECO:0000313" key="4">
    <source>
        <dbReference type="EMBL" id="RAW35364.1"/>
    </source>
</evidence>
<dbReference type="AlphaFoldDB" id="A0A329SF01"/>
<evidence type="ECO:0000256" key="1">
    <source>
        <dbReference type="SAM" id="MobiDB-lite"/>
    </source>
</evidence>
<dbReference type="Proteomes" id="UP000735874">
    <property type="component" value="Unassembled WGS sequence"/>
</dbReference>
<dbReference type="Proteomes" id="UP000760860">
    <property type="component" value="Unassembled WGS sequence"/>
</dbReference>
<dbReference type="EMBL" id="RCMV01000622">
    <property type="protein sequence ID" value="KAG3214634.1"/>
    <property type="molecule type" value="Genomic_DNA"/>
</dbReference>
<dbReference type="OrthoDB" id="110390at2759"/>
<accession>A0A329SF01</accession>
<proteinExistence type="predicted"/>
<dbReference type="VEuPathDB" id="FungiDB:PC110_g8328"/>
<evidence type="ECO:0000313" key="2">
    <source>
        <dbReference type="EMBL" id="KAG2851119.1"/>
    </source>
</evidence>
<comment type="caution">
    <text evidence="4">The sequence shown here is derived from an EMBL/GenBank/DDBJ whole genome shotgun (WGS) entry which is preliminary data.</text>
</comment>
<evidence type="ECO:0000313" key="5">
    <source>
        <dbReference type="Proteomes" id="UP000251314"/>
    </source>
</evidence>
<gene>
    <name evidence="4" type="ORF">PC110_g8328</name>
    <name evidence="2" type="ORF">PC113_g16182</name>
    <name evidence="3" type="ORF">PC129_g14448</name>
</gene>
<dbReference type="EMBL" id="RCMG01000630">
    <property type="protein sequence ID" value="KAG2851119.1"/>
    <property type="molecule type" value="Genomic_DNA"/>
</dbReference>
<dbReference type="Proteomes" id="UP000251314">
    <property type="component" value="Unassembled WGS sequence"/>
</dbReference>
<reference evidence="4 5" key="1">
    <citation type="submission" date="2018-01" db="EMBL/GenBank/DDBJ databases">
        <title>Draft genome of the strawberry crown rot pathogen Phytophthora cactorum.</title>
        <authorList>
            <person name="Armitage A.D."/>
            <person name="Lysoe E."/>
            <person name="Nellist C.F."/>
            <person name="Harrison R.J."/>
            <person name="Brurberg M.B."/>
        </authorList>
    </citation>
    <scope>NUCLEOTIDE SEQUENCE [LARGE SCALE GENOMIC DNA]</scope>
    <source>
        <strain evidence="4 5">10300</strain>
    </source>
</reference>
<sequence length="224" mass="25653">MERIGSSVCEAGQQCITKEVRAATRQFGRFKSQLEVIWHKARLRNHGYAAFGLQLFVYIPQSRVQRLTSLRRATDARIQGQLPRVGKYMRERQIEGGAATTRCAAIRQARLPENAPTSVPDNVTFRQLHFIDRQASDMETAQHQQQAADEYWLVRACMHGVVVPLFLNVSDLRDTLELPAYRLRPPIREPRDLGTPDPAQDMDDEDMQIQRRTTSALLEKLQRG</sequence>
<feature type="region of interest" description="Disordered" evidence="1">
    <location>
        <begin position="186"/>
        <end position="207"/>
    </location>
</feature>
<dbReference type="EMBL" id="MJFZ01000171">
    <property type="protein sequence ID" value="RAW35364.1"/>
    <property type="molecule type" value="Genomic_DNA"/>
</dbReference>
<keyword evidence="5" id="KW-1185">Reference proteome</keyword>